<dbReference type="HOGENOM" id="CLU_2042724_0_0_1"/>
<accession>E0W5M7</accession>
<gene>
    <name evidence="7" type="primary">Avh</name>
</gene>
<comment type="domain">
    <text evidence="5">The RxLR-dEER motif acts to carry the protein into the host cell cytoplasm through binding to cell surface phosphatidylinositol-3-phosphate.</text>
</comment>
<dbReference type="Pfam" id="PF16810">
    <property type="entry name" value="RXLR"/>
    <property type="match status" value="1"/>
</dbReference>
<evidence type="ECO:0000256" key="4">
    <source>
        <dbReference type="ARBA" id="ARBA00022729"/>
    </source>
</evidence>
<dbReference type="OMA" id="NDPRFHE"/>
<dbReference type="EMBL" id="JN254238">
    <property type="protein sequence ID" value="AEK81051.1"/>
    <property type="molecule type" value="Genomic_DNA"/>
</dbReference>
<dbReference type="AlphaFoldDB" id="E0W5M7"/>
<keyword evidence="4 5" id="KW-0732">Signal</keyword>
<evidence type="ECO:0000313" key="7">
    <source>
        <dbReference type="EMBL" id="AEK81050.1"/>
    </source>
</evidence>
<dbReference type="EMBL" id="JN254237">
    <property type="protein sequence ID" value="AEK81050.1"/>
    <property type="molecule type" value="Genomic_DNA"/>
</dbReference>
<evidence type="ECO:0000256" key="3">
    <source>
        <dbReference type="ARBA" id="ARBA00022525"/>
    </source>
</evidence>
<name>E0W5M7_PHYSO</name>
<feature type="chain" id="PRO_5007652780" description="RxLR effector protein" evidence="5">
    <location>
        <begin position="21"/>
        <end position="121"/>
    </location>
</feature>
<proteinExistence type="inferred from homology"/>
<feature type="signal peptide" evidence="5">
    <location>
        <begin position="1"/>
        <end position="20"/>
    </location>
</feature>
<comment type="similarity">
    <text evidence="2 5">Belongs to the RxLR effector family.</text>
</comment>
<evidence type="ECO:0000256" key="5">
    <source>
        <dbReference type="RuleBase" id="RU367124"/>
    </source>
</evidence>
<dbReference type="GO" id="GO:0005576">
    <property type="term" value="C:extracellular region"/>
    <property type="evidence" value="ECO:0007669"/>
    <property type="project" value="UniProtKB-SubCell"/>
</dbReference>
<dbReference type="OrthoDB" id="120194at2759"/>
<dbReference type="EMBL" id="JN254236">
    <property type="protein sequence ID" value="AEK81049.1"/>
    <property type="molecule type" value="Genomic_DNA"/>
</dbReference>
<dbReference type="KEGG" id="psoj:PHYSODRAFT_284461"/>
<dbReference type="InterPro" id="IPR031825">
    <property type="entry name" value="RXLR"/>
</dbReference>
<protein>
    <recommendedName>
        <fullName evidence="5">RxLR effector protein</fullName>
    </recommendedName>
</protein>
<keyword evidence="3 5" id="KW-0964">Secreted</keyword>
<sequence length="121" mass="13590">MRSLFLVLLLVAFAIASSAALSSGEERLTKVTASDFDGLADGDSLARKRRLRVDSTGIAEEEEERAFTLIIKLTNRFTKDPAKLEKIAKNKKYRQWLKEDENPITILTTLGLKTERRPALP</sequence>
<evidence type="ECO:0000313" key="8">
    <source>
        <dbReference type="EMBL" id="AEK81051.1"/>
    </source>
</evidence>
<reference evidence="7" key="1">
    <citation type="journal article" date="2011" name="Plant Cell">
        <title>Transcriptional programming and functional interactions within the Phytophthora sojae RXLR effector repertoire.</title>
        <authorList>
            <person name="Wang Q."/>
            <person name="Han C."/>
            <person name="Ferreira A.O."/>
            <person name="Yu X."/>
            <person name="Ye W."/>
            <person name="Tripathy S."/>
            <person name="Kale S.D."/>
            <person name="Gu B."/>
            <person name="Sheng Y."/>
            <person name="Sui Y."/>
            <person name="Wang X."/>
            <person name="Zhang Z."/>
            <person name="Cheng B."/>
            <person name="Dong S."/>
            <person name="Shan W."/>
            <person name="Zheng X."/>
            <person name="Dou D."/>
            <person name="Tyler B.M."/>
            <person name="Wang Y."/>
        </authorList>
    </citation>
    <scope>NUCLEOTIDE SEQUENCE</scope>
    <source>
        <strain evidence="6">P7064</strain>
        <strain evidence="7">P7074</strain>
        <strain evidence="8">P7076</strain>
    </source>
</reference>
<evidence type="ECO:0000256" key="1">
    <source>
        <dbReference type="ARBA" id="ARBA00004613"/>
    </source>
</evidence>
<comment type="function">
    <text evidence="5">Effector that suppresses plant defense responses during pathogen infection.</text>
</comment>
<evidence type="ECO:0000256" key="2">
    <source>
        <dbReference type="ARBA" id="ARBA00010400"/>
    </source>
</evidence>
<dbReference type="VEuPathDB" id="FungiDB:PHYSODRAFT_284461"/>
<organism evidence="7">
    <name type="scientific">Phytophthora sojae</name>
    <name type="common">Soybean stem and root rot agent</name>
    <name type="synonym">Phytophthora megasperma f. sp. glycines</name>
    <dbReference type="NCBI Taxonomy" id="67593"/>
    <lineage>
        <taxon>Eukaryota</taxon>
        <taxon>Sar</taxon>
        <taxon>Stramenopiles</taxon>
        <taxon>Oomycota</taxon>
        <taxon>Peronosporomycetes</taxon>
        <taxon>Peronosporales</taxon>
        <taxon>Peronosporaceae</taxon>
        <taxon>Phytophthora</taxon>
    </lineage>
</organism>
<dbReference type="RefSeq" id="XP_009516706.1">
    <property type="nucleotide sequence ID" value="XM_009518411.1"/>
</dbReference>
<comment type="subcellular location">
    <subcellularLocation>
        <location evidence="1 5">Secreted</location>
    </subcellularLocation>
</comment>
<evidence type="ECO:0000313" key="6">
    <source>
        <dbReference type="EMBL" id="AEK81049.1"/>
    </source>
</evidence>